<dbReference type="PANTHER" id="PTHR20857:SF15">
    <property type="entry name" value="THIAMINE-PHOSPHATE SYNTHASE"/>
    <property type="match status" value="1"/>
</dbReference>
<feature type="binding site" evidence="9">
    <location>
        <position position="73"/>
    </location>
    <ligand>
        <name>4-amino-2-methyl-5-(diphosphooxymethyl)pyrimidine</name>
        <dbReference type="ChEBI" id="CHEBI:57841"/>
    </ligand>
</feature>
<feature type="binding site" evidence="9">
    <location>
        <position position="111"/>
    </location>
    <ligand>
        <name>4-amino-2-methyl-5-(diphosphooxymethyl)pyrimidine</name>
        <dbReference type="ChEBI" id="CHEBI:57841"/>
    </ligand>
</feature>
<feature type="binding site" evidence="9">
    <location>
        <begin position="38"/>
        <end position="42"/>
    </location>
    <ligand>
        <name>4-amino-2-methyl-5-(diphosphooxymethyl)pyrimidine</name>
        <dbReference type="ChEBI" id="CHEBI:57841"/>
    </ligand>
</feature>
<dbReference type="InterPro" id="IPR013785">
    <property type="entry name" value="Aldolase_TIM"/>
</dbReference>
<comment type="cofactor">
    <cofactor evidence="9">
        <name>Mg(2+)</name>
        <dbReference type="ChEBI" id="CHEBI:18420"/>
    </cofactor>
    <text evidence="9">Binds 1 Mg(2+) ion per subunit.</text>
</comment>
<keyword evidence="14" id="KW-1185">Reference proteome</keyword>
<dbReference type="EC" id="2.5.1.3" evidence="9"/>
<dbReference type="RefSeq" id="WP_264988050.1">
    <property type="nucleotide sequence ID" value="NZ_BRZA01000002.1"/>
</dbReference>
<keyword evidence="5 9" id="KW-0784">Thiamine biosynthesis</keyword>
<comment type="caution">
    <text evidence="13">The sequence shown here is derived from an EMBL/GenBank/DDBJ whole genome shotgun (WGS) entry which is preliminary data.</text>
</comment>
<feature type="binding site" evidence="9">
    <location>
        <position position="93"/>
    </location>
    <ligand>
        <name>Mg(2+)</name>
        <dbReference type="ChEBI" id="CHEBI:18420"/>
    </ligand>
</feature>
<evidence type="ECO:0000256" key="6">
    <source>
        <dbReference type="ARBA" id="ARBA00047334"/>
    </source>
</evidence>
<proteinExistence type="inferred from homology"/>
<evidence type="ECO:0000256" key="8">
    <source>
        <dbReference type="ARBA" id="ARBA00047883"/>
    </source>
</evidence>
<dbReference type="SUPFAM" id="SSF51391">
    <property type="entry name" value="Thiamin phosphate synthase"/>
    <property type="match status" value="1"/>
</dbReference>
<comment type="pathway">
    <text evidence="1 9 11">Cofactor biosynthesis; thiamine diphosphate biosynthesis; thiamine phosphate from 4-amino-2-methyl-5-diphosphomethylpyrimidine and 4-methyl-5-(2-phosphoethyl)-thiazole: step 1/1.</text>
</comment>
<feature type="domain" description="Thiamine phosphate synthase/TenI" evidence="12">
    <location>
        <begin position="8"/>
        <end position="192"/>
    </location>
</feature>
<dbReference type="NCBIfam" id="TIGR00693">
    <property type="entry name" value="thiE"/>
    <property type="match status" value="1"/>
</dbReference>
<protein>
    <recommendedName>
        <fullName evidence="9">Thiamine-phosphate synthase</fullName>
        <shortName evidence="9">TP synthase</shortName>
        <shortName evidence="9">TPS</shortName>
        <ecNumber evidence="9">2.5.1.3</ecNumber>
    </recommendedName>
    <alternativeName>
        <fullName evidence="9">Thiamine-phosphate pyrophosphorylase</fullName>
        <shortName evidence="9">TMP pyrophosphorylase</shortName>
        <shortName evidence="9">TMP-PPase</shortName>
    </alternativeName>
</protein>
<dbReference type="Proteomes" id="UP001065593">
    <property type="component" value="Unassembled WGS sequence"/>
</dbReference>
<dbReference type="HAMAP" id="MF_00097">
    <property type="entry name" value="TMP_synthase"/>
    <property type="match status" value="1"/>
</dbReference>
<evidence type="ECO:0000256" key="4">
    <source>
        <dbReference type="ARBA" id="ARBA00022842"/>
    </source>
</evidence>
<feature type="binding site" evidence="9">
    <location>
        <position position="74"/>
    </location>
    <ligand>
        <name>Mg(2+)</name>
        <dbReference type="ChEBI" id="CHEBI:18420"/>
    </ligand>
</feature>
<dbReference type="CDD" id="cd00564">
    <property type="entry name" value="TMP_TenI"/>
    <property type="match status" value="1"/>
</dbReference>
<evidence type="ECO:0000256" key="5">
    <source>
        <dbReference type="ARBA" id="ARBA00022977"/>
    </source>
</evidence>
<evidence type="ECO:0000256" key="11">
    <source>
        <dbReference type="RuleBase" id="RU004253"/>
    </source>
</evidence>
<comment type="catalytic activity">
    <reaction evidence="8 9 10">
        <text>2-[(2R,5Z)-2-carboxy-4-methylthiazol-5(2H)-ylidene]ethyl phosphate + 4-amino-2-methyl-5-(diphosphooxymethyl)pyrimidine + 2 H(+) = thiamine phosphate + CO2 + diphosphate</text>
        <dbReference type="Rhea" id="RHEA:47844"/>
        <dbReference type="ChEBI" id="CHEBI:15378"/>
        <dbReference type="ChEBI" id="CHEBI:16526"/>
        <dbReference type="ChEBI" id="CHEBI:33019"/>
        <dbReference type="ChEBI" id="CHEBI:37575"/>
        <dbReference type="ChEBI" id="CHEBI:57841"/>
        <dbReference type="ChEBI" id="CHEBI:62899"/>
        <dbReference type="EC" id="2.5.1.3"/>
    </reaction>
</comment>
<feature type="binding site" evidence="9">
    <location>
        <begin position="137"/>
        <end position="139"/>
    </location>
    <ligand>
        <name>2-[(2R,5Z)-2-carboxy-4-methylthiazol-5(2H)-ylidene]ethyl phosphate</name>
        <dbReference type="ChEBI" id="CHEBI:62899"/>
    </ligand>
</feature>
<evidence type="ECO:0000313" key="14">
    <source>
        <dbReference type="Proteomes" id="UP001065593"/>
    </source>
</evidence>
<accession>A0ABQ5NIT5</accession>
<reference evidence="13" key="1">
    <citation type="submission" date="2022-08" db="EMBL/GenBank/DDBJ databases">
        <title>Draft genome sequence of Lysinibacillus sp. strain KH24.</title>
        <authorList>
            <person name="Kanbe H."/>
            <person name="Itoh H."/>
        </authorList>
    </citation>
    <scope>NUCLEOTIDE SEQUENCE</scope>
    <source>
        <strain evidence="13">KH24</strain>
    </source>
</reference>
<evidence type="ECO:0000259" key="12">
    <source>
        <dbReference type="Pfam" id="PF02581"/>
    </source>
</evidence>
<name>A0ABQ5NIT5_9BACI</name>
<dbReference type="InterPro" id="IPR036206">
    <property type="entry name" value="ThiamineP_synth_sf"/>
</dbReference>
<dbReference type="Pfam" id="PF02581">
    <property type="entry name" value="TMP-TENI"/>
    <property type="match status" value="1"/>
</dbReference>
<gene>
    <name evidence="9 13" type="primary">thiE</name>
    <name evidence="13" type="ORF">LYSBPC_14120</name>
</gene>
<evidence type="ECO:0000256" key="7">
    <source>
        <dbReference type="ARBA" id="ARBA00047851"/>
    </source>
</evidence>
<evidence type="ECO:0000256" key="2">
    <source>
        <dbReference type="ARBA" id="ARBA00022679"/>
    </source>
</evidence>
<evidence type="ECO:0000256" key="3">
    <source>
        <dbReference type="ARBA" id="ARBA00022723"/>
    </source>
</evidence>
<sequence>MKHEKLQLYFIMGTANVQQREPLVVLEQALQAGITMFQLREKGSTALTGQAYEHFARQCQQLCQTYHVPFIVNDDVTLAIKLGADGVHIGQEDLPASIVRQQIGKMLLGVSVHSQEELQIALQDGADYVGIGPIFATTSKSDAKAPCGTQFLQQARAMYPELPIVAIGGIHESNVQMIWEAGADGVAVISAICDSEDIATTVAALHKNSSFTQTKTSAL</sequence>
<keyword evidence="3 9" id="KW-0479">Metal-binding</keyword>
<evidence type="ECO:0000256" key="9">
    <source>
        <dbReference type="HAMAP-Rule" id="MF_00097"/>
    </source>
</evidence>
<evidence type="ECO:0000256" key="10">
    <source>
        <dbReference type="RuleBase" id="RU003826"/>
    </source>
</evidence>
<organism evidence="13 14">
    <name type="scientific">Lysinibacillus piscis</name>
    <dbReference type="NCBI Taxonomy" id="2518931"/>
    <lineage>
        <taxon>Bacteria</taxon>
        <taxon>Bacillati</taxon>
        <taxon>Bacillota</taxon>
        <taxon>Bacilli</taxon>
        <taxon>Bacillales</taxon>
        <taxon>Bacillaceae</taxon>
        <taxon>Lysinibacillus</taxon>
    </lineage>
</organism>
<feature type="binding site" evidence="9">
    <location>
        <position position="140"/>
    </location>
    <ligand>
        <name>4-amino-2-methyl-5-(diphosphooxymethyl)pyrimidine</name>
        <dbReference type="ChEBI" id="CHEBI:57841"/>
    </ligand>
</feature>
<comment type="function">
    <text evidence="9">Condenses 4-methyl-5-(beta-hydroxyethyl)thiazole monophosphate (THZ-P) and 2-methyl-4-amino-5-hydroxymethyl pyrimidine pyrophosphate (HMP-PP) to form thiamine monophosphate (TMP).</text>
</comment>
<evidence type="ECO:0000256" key="1">
    <source>
        <dbReference type="ARBA" id="ARBA00005165"/>
    </source>
</evidence>
<feature type="binding site" evidence="9">
    <location>
        <position position="169"/>
    </location>
    <ligand>
        <name>2-[(2R,5Z)-2-carboxy-4-methylthiazol-5(2H)-ylidene]ethyl phosphate</name>
        <dbReference type="ChEBI" id="CHEBI:62899"/>
    </ligand>
</feature>
<comment type="similarity">
    <text evidence="9 10">Belongs to the thiamine-phosphate synthase family.</text>
</comment>
<keyword evidence="4 9" id="KW-0460">Magnesium</keyword>
<dbReference type="InterPro" id="IPR022998">
    <property type="entry name" value="ThiamineP_synth_TenI"/>
</dbReference>
<feature type="binding site" evidence="9">
    <location>
        <begin position="189"/>
        <end position="190"/>
    </location>
    <ligand>
        <name>2-[(2R,5Z)-2-carboxy-4-methylthiazol-5(2H)-ylidene]ethyl phosphate</name>
        <dbReference type="ChEBI" id="CHEBI:62899"/>
    </ligand>
</feature>
<dbReference type="PANTHER" id="PTHR20857">
    <property type="entry name" value="THIAMINE-PHOSPHATE PYROPHOSPHORYLASE"/>
    <property type="match status" value="1"/>
</dbReference>
<keyword evidence="2 9" id="KW-0808">Transferase</keyword>
<evidence type="ECO:0000313" key="13">
    <source>
        <dbReference type="EMBL" id="GLC88285.1"/>
    </source>
</evidence>
<comment type="catalytic activity">
    <reaction evidence="6 9 10">
        <text>4-methyl-5-(2-phosphooxyethyl)-thiazole + 4-amino-2-methyl-5-(diphosphooxymethyl)pyrimidine + H(+) = thiamine phosphate + diphosphate</text>
        <dbReference type="Rhea" id="RHEA:22328"/>
        <dbReference type="ChEBI" id="CHEBI:15378"/>
        <dbReference type="ChEBI" id="CHEBI:33019"/>
        <dbReference type="ChEBI" id="CHEBI:37575"/>
        <dbReference type="ChEBI" id="CHEBI:57841"/>
        <dbReference type="ChEBI" id="CHEBI:58296"/>
        <dbReference type="EC" id="2.5.1.3"/>
    </reaction>
</comment>
<dbReference type="EMBL" id="BRZA01000002">
    <property type="protein sequence ID" value="GLC88285.1"/>
    <property type="molecule type" value="Genomic_DNA"/>
</dbReference>
<dbReference type="Gene3D" id="3.20.20.70">
    <property type="entry name" value="Aldolase class I"/>
    <property type="match status" value="1"/>
</dbReference>
<dbReference type="InterPro" id="IPR034291">
    <property type="entry name" value="TMP_synthase"/>
</dbReference>
<comment type="catalytic activity">
    <reaction evidence="7 9 10">
        <text>2-(2-carboxy-4-methylthiazol-5-yl)ethyl phosphate + 4-amino-2-methyl-5-(diphosphooxymethyl)pyrimidine + 2 H(+) = thiamine phosphate + CO2 + diphosphate</text>
        <dbReference type="Rhea" id="RHEA:47848"/>
        <dbReference type="ChEBI" id="CHEBI:15378"/>
        <dbReference type="ChEBI" id="CHEBI:16526"/>
        <dbReference type="ChEBI" id="CHEBI:33019"/>
        <dbReference type="ChEBI" id="CHEBI:37575"/>
        <dbReference type="ChEBI" id="CHEBI:57841"/>
        <dbReference type="ChEBI" id="CHEBI:62890"/>
        <dbReference type="EC" id="2.5.1.3"/>
    </reaction>
</comment>